<dbReference type="SUPFAM" id="SSF56601">
    <property type="entry name" value="beta-lactamase/transpeptidase-like"/>
    <property type="match status" value="1"/>
</dbReference>
<proteinExistence type="inferred from homology"/>
<dbReference type="GO" id="GO:0006508">
    <property type="term" value="P:proteolysis"/>
    <property type="evidence" value="ECO:0007669"/>
    <property type="project" value="InterPro"/>
</dbReference>
<dbReference type="GO" id="GO:0030655">
    <property type="term" value="P:beta-lactam antibiotic catabolic process"/>
    <property type="evidence" value="ECO:0007669"/>
    <property type="project" value="InterPro"/>
</dbReference>
<feature type="active site" description="Acyl-ester intermediate" evidence="7">
    <location>
        <position position="193"/>
    </location>
</feature>
<dbReference type="Gene3D" id="3.40.710.10">
    <property type="entry name" value="DD-peptidase/beta-lactamase superfamily"/>
    <property type="match status" value="1"/>
</dbReference>
<evidence type="ECO:0000256" key="1">
    <source>
        <dbReference type="ARBA" id="ARBA00007164"/>
    </source>
</evidence>
<dbReference type="EMBL" id="MGEK01000006">
    <property type="protein sequence ID" value="OGL82835.1"/>
    <property type="molecule type" value="Genomic_DNA"/>
</dbReference>
<evidence type="ECO:0000256" key="7">
    <source>
        <dbReference type="PIRSR" id="PIRSR618044-1"/>
    </source>
</evidence>
<evidence type="ECO:0000256" key="4">
    <source>
        <dbReference type="ARBA" id="ARBA00022960"/>
    </source>
</evidence>
<dbReference type="Pfam" id="PF00768">
    <property type="entry name" value="Peptidase_S11"/>
    <property type="match status" value="1"/>
</dbReference>
<sequence>MKKIVLLFIGAMSITFFAPLPTFASDNDLTEHLKGRILLQVESYGRAWYVNPTDDTRYYLKDGPTAYEIMRTMGLGITNADLAKIPTNTMGPRNSQLATRLSGRILLQVEDRGEAWYVNPLDGLRYYMRDGETAYALMKKFALGVSNADLRTIPINPSQIVHDTTFDDVAYAFLRDGKIITGKNENQILPPASMSKLVTALALLDQTPLNWDRTITITQAQLDYPASLVGDDTTSEVKLQDGDVVSAYDLWVAMLVASSNQATMALVDASGLSRPMFAAAMNKKVAELGLKHTLFFEPTGLDAHNVTTPYEMTIIAKAAFSQQEIVAATRQDNYIITTRNIAPRSIKVNDHNASLQAYQPDAVKVGFLIEAQRCVAIKKGDDIIVVMHARSMKERNQVLDKLTKLLP</sequence>
<feature type="active site" evidence="7">
    <location>
        <position position="258"/>
    </location>
</feature>
<dbReference type="GO" id="GO:0008800">
    <property type="term" value="F:beta-lactamase activity"/>
    <property type="evidence" value="ECO:0007669"/>
    <property type="project" value="InterPro"/>
</dbReference>
<evidence type="ECO:0000256" key="5">
    <source>
        <dbReference type="ARBA" id="ARBA00022984"/>
    </source>
</evidence>
<evidence type="ECO:0000256" key="3">
    <source>
        <dbReference type="ARBA" id="ARBA00022801"/>
    </source>
</evidence>
<dbReference type="GO" id="GO:0009002">
    <property type="term" value="F:serine-type D-Ala-D-Ala carboxypeptidase activity"/>
    <property type="evidence" value="ECO:0007669"/>
    <property type="project" value="InterPro"/>
</dbReference>
<evidence type="ECO:0000256" key="6">
    <source>
        <dbReference type="ARBA" id="ARBA00023316"/>
    </source>
</evidence>
<dbReference type="PRINTS" id="PR00725">
    <property type="entry name" value="DADACBPTASE1"/>
</dbReference>
<comment type="caution">
    <text evidence="12">The sequence shown here is derived from an EMBL/GenBank/DDBJ whole genome shotgun (WGS) entry which is preliminary data.</text>
</comment>
<comment type="similarity">
    <text evidence="1 9">Belongs to the peptidase S11 family.</text>
</comment>
<gene>
    <name evidence="12" type="ORF">A2936_04180</name>
</gene>
<dbReference type="InterPro" id="IPR018044">
    <property type="entry name" value="Peptidase_S11"/>
</dbReference>
<dbReference type="InterPro" id="IPR001967">
    <property type="entry name" value="Peptidase_S11_N"/>
</dbReference>
<dbReference type="PANTHER" id="PTHR35333">
    <property type="entry name" value="BETA-LACTAMASE"/>
    <property type="match status" value="1"/>
</dbReference>
<dbReference type="InterPro" id="IPR000871">
    <property type="entry name" value="Beta-lactam_class-A"/>
</dbReference>
<keyword evidence="4" id="KW-0133">Cell shape</keyword>
<keyword evidence="2 10" id="KW-0732">Signal</keyword>
<evidence type="ECO:0000313" key="12">
    <source>
        <dbReference type="EMBL" id="OGL82835.1"/>
    </source>
</evidence>
<evidence type="ECO:0000256" key="8">
    <source>
        <dbReference type="PIRSR" id="PIRSR618044-2"/>
    </source>
</evidence>
<feature type="domain" description="Peptidase S11 D-alanyl-D-alanine carboxypeptidase A N-terminal" evidence="11">
    <location>
        <begin position="177"/>
        <end position="389"/>
    </location>
</feature>
<protein>
    <recommendedName>
        <fullName evidence="11">Peptidase S11 D-alanyl-D-alanine carboxypeptidase A N-terminal domain-containing protein</fullName>
    </recommendedName>
</protein>
<name>A0A1F7UX31_9BACT</name>
<dbReference type="GO" id="GO:0071555">
    <property type="term" value="P:cell wall organization"/>
    <property type="evidence" value="ECO:0007669"/>
    <property type="project" value="UniProtKB-KW"/>
</dbReference>
<keyword evidence="3" id="KW-0378">Hydrolase</keyword>
<dbReference type="InterPro" id="IPR012338">
    <property type="entry name" value="Beta-lactam/transpept-like"/>
</dbReference>
<organism evidence="12 13">
    <name type="scientific">Candidatus Uhrbacteria bacterium RIFCSPLOWO2_01_FULL_47_25</name>
    <dbReference type="NCBI Taxonomy" id="1802402"/>
    <lineage>
        <taxon>Bacteria</taxon>
        <taxon>Candidatus Uhriibacteriota</taxon>
    </lineage>
</organism>
<feature type="active site" description="Proton acceptor" evidence="7">
    <location>
        <position position="196"/>
    </location>
</feature>
<feature type="chain" id="PRO_5009533142" description="Peptidase S11 D-alanyl-D-alanine carboxypeptidase A N-terminal domain-containing protein" evidence="10">
    <location>
        <begin position="25"/>
        <end position="407"/>
    </location>
</feature>
<feature type="binding site" evidence="8">
    <location>
        <position position="364"/>
    </location>
    <ligand>
        <name>substrate</name>
    </ligand>
</feature>
<dbReference type="GO" id="GO:0009252">
    <property type="term" value="P:peptidoglycan biosynthetic process"/>
    <property type="evidence" value="ECO:0007669"/>
    <property type="project" value="UniProtKB-KW"/>
</dbReference>
<dbReference type="GO" id="GO:0008360">
    <property type="term" value="P:regulation of cell shape"/>
    <property type="evidence" value="ECO:0007669"/>
    <property type="project" value="UniProtKB-KW"/>
</dbReference>
<keyword evidence="6" id="KW-0961">Cell wall biogenesis/degradation</keyword>
<keyword evidence="5" id="KW-0573">Peptidoglycan synthesis</keyword>
<dbReference type="PANTHER" id="PTHR35333:SF3">
    <property type="entry name" value="BETA-LACTAMASE-TYPE TRANSPEPTIDASE FOLD CONTAINING PROTEIN"/>
    <property type="match status" value="1"/>
</dbReference>
<evidence type="ECO:0000256" key="2">
    <source>
        <dbReference type="ARBA" id="ARBA00022729"/>
    </source>
</evidence>
<accession>A0A1F7UX31</accession>
<dbReference type="AlphaFoldDB" id="A0A1F7UX31"/>
<feature type="signal peptide" evidence="10">
    <location>
        <begin position="1"/>
        <end position="24"/>
    </location>
</feature>
<reference evidence="12 13" key="1">
    <citation type="journal article" date="2016" name="Nat. Commun.">
        <title>Thousands of microbial genomes shed light on interconnected biogeochemical processes in an aquifer system.</title>
        <authorList>
            <person name="Anantharaman K."/>
            <person name="Brown C.T."/>
            <person name="Hug L.A."/>
            <person name="Sharon I."/>
            <person name="Castelle C.J."/>
            <person name="Probst A.J."/>
            <person name="Thomas B.C."/>
            <person name="Singh A."/>
            <person name="Wilkins M.J."/>
            <person name="Karaoz U."/>
            <person name="Brodie E.L."/>
            <person name="Williams K.H."/>
            <person name="Hubbard S.S."/>
            <person name="Banfield J.F."/>
        </authorList>
    </citation>
    <scope>NUCLEOTIDE SEQUENCE [LARGE SCALE GENOMIC DNA]</scope>
</reference>
<evidence type="ECO:0000259" key="11">
    <source>
        <dbReference type="Pfam" id="PF00768"/>
    </source>
</evidence>
<dbReference type="GO" id="GO:0046677">
    <property type="term" value="P:response to antibiotic"/>
    <property type="evidence" value="ECO:0007669"/>
    <property type="project" value="InterPro"/>
</dbReference>
<evidence type="ECO:0000256" key="9">
    <source>
        <dbReference type="RuleBase" id="RU004016"/>
    </source>
</evidence>
<evidence type="ECO:0000256" key="10">
    <source>
        <dbReference type="SAM" id="SignalP"/>
    </source>
</evidence>
<evidence type="ECO:0000313" key="13">
    <source>
        <dbReference type="Proteomes" id="UP000176846"/>
    </source>
</evidence>
<dbReference type="Proteomes" id="UP000176846">
    <property type="component" value="Unassembled WGS sequence"/>
</dbReference>